<dbReference type="InterPro" id="IPR011642">
    <property type="entry name" value="Gate_dom"/>
</dbReference>
<organism evidence="3 4">
    <name type="scientific">Alteribacillus iranensis</name>
    <dbReference type="NCBI Taxonomy" id="930128"/>
    <lineage>
        <taxon>Bacteria</taxon>
        <taxon>Bacillati</taxon>
        <taxon>Bacillota</taxon>
        <taxon>Bacilli</taxon>
        <taxon>Bacillales</taxon>
        <taxon>Bacillaceae</taxon>
        <taxon>Alteribacillus</taxon>
    </lineage>
</organism>
<dbReference type="RefSeq" id="WP_245757793.1">
    <property type="nucleotide sequence ID" value="NZ_FONT01000001.1"/>
</dbReference>
<feature type="domain" description="Nucleoside transporter/FeoB GTPase Gate" evidence="2">
    <location>
        <begin position="45"/>
        <end position="142"/>
    </location>
</feature>
<dbReference type="EMBL" id="FONT01000001">
    <property type="protein sequence ID" value="SFE41332.1"/>
    <property type="molecule type" value="Genomic_DNA"/>
</dbReference>
<feature type="transmembrane region" description="Helical" evidence="1">
    <location>
        <begin position="50"/>
        <end position="73"/>
    </location>
</feature>
<dbReference type="InterPro" id="IPR014226">
    <property type="entry name" value="Spore_IM_YlbJ"/>
</dbReference>
<keyword evidence="4" id="KW-1185">Reference proteome</keyword>
<keyword evidence="1" id="KW-1133">Transmembrane helix</keyword>
<feature type="transmembrane region" description="Helical" evidence="1">
    <location>
        <begin position="217"/>
        <end position="237"/>
    </location>
</feature>
<evidence type="ECO:0000313" key="4">
    <source>
        <dbReference type="Proteomes" id="UP000199516"/>
    </source>
</evidence>
<accession>A0A1I2ABT7</accession>
<feature type="transmembrane region" description="Helical" evidence="1">
    <location>
        <begin position="293"/>
        <end position="315"/>
    </location>
</feature>
<dbReference type="Pfam" id="PF07670">
    <property type="entry name" value="Gate"/>
    <property type="match status" value="2"/>
</dbReference>
<dbReference type="NCBIfam" id="TIGR02871">
    <property type="entry name" value="spore_ylbJ"/>
    <property type="match status" value="1"/>
</dbReference>
<dbReference type="Proteomes" id="UP000199516">
    <property type="component" value="Unassembled WGS sequence"/>
</dbReference>
<evidence type="ECO:0000313" key="3">
    <source>
        <dbReference type="EMBL" id="SFE41332.1"/>
    </source>
</evidence>
<feature type="transmembrane region" description="Helical" evidence="1">
    <location>
        <begin position="123"/>
        <end position="144"/>
    </location>
</feature>
<proteinExistence type="predicted"/>
<feature type="transmembrane region" description="Helical" evidence="1">
    <location>
        <begin position="150"/>
        <end position="171"/>
    </location>
</feature>
<name>A0A1I2ABT7_9BACI</name>
<evidence type="ECO:0000259" key="2">
    <source>
        <dbReference type="Pfam" id="PF07670"/>
    </source>
</evidence>
<dbReference type="STRING" id="930128.SAMN05192532_101771"/>
<keyword evidence="1" id="KW-0472">Membrane</keyword>
<dbReference type="AlphaFoldDB" id="A0A1I2ABT7"/>
<feature type="transmembrane region" description="Helical" evidence="1">
    <location>
        <begin position="327"/>
        <end position="344"/>
    </location>
</feature>
<feature type="domain" description="Nucleoside transporter/FeoB GTPase Gate" evidence="2">
    <location>
        <begin position="221"/>
        <end position="316"/>
    </location>
</feature>
<evidence type="ECO:0000256" key="1">
    <source>
        <dbReference type="SAM" id="Phobius"/>
    </source>
</evidence>
<keyword evidence="1" id="KW-0812">Transmembrane</keyword>
<gene>
    <name evidence="3" type="ORF">SAMN05192532_101771</name>
</gene>
<reference evidence="3 4" key="1">
    <citation type="submission" date="2016-10" db="EMBL/GenBank/DDBJ databases">
        <authorList>
            <person name="de Groot N.N."/>
        </authorList>
    </citation>
    <scope>NUCLEOTIDE SEQUENCE [LARGE SCALE GENOMIC DNA]</scope>
    <source>
        <strain evidence="3 4">DSM 23995</strain>
    </source>
</reference>
<protein>
    <submittedName>
        <fullName evidence="3">Sporulation integral membrane protein YlbJ</fullName>
    </submittedName>
</protein>
<sequence length="413" mass="46024">MALRSSSIKMLLLAFASVLFAVCLIIYPQDALEASRSGLEIWSTSVVPALLPFFIAAELMIAFGVVNFLGVLLEPFMRPLFRIPGSGGFVWAMGFASGFPSGAKFTVRLRQENKLSREEAERLVSFTNSSSPLFIFGAVAVGFFHNPALGVLLAAAHYISNTVVGIIMRFYKRTAPASHSQSSSFSIKEAWKALQEEQENDKRPLGKKLGDALNSSIHTLFMIGGFVVLFSVIYRLLHVTGSIHYLAVFPSMVLQWLHFSQELAFPWLSGFFEITVGSKLTSDLSDISLLQKAMIVSFILGFSGFSVHAQVASLLAESDIRYKPFFVARWLHGVLASFITYVIWEPLYIRRAGIPTFSQGSTENWISAWWEWTETTIATFGHIITISALLFYIITIHLYGKTKIHAPPFHKTR</sequence>
<feature type="transmembrane region" description="Helical" evidence="1">
    <location>
        <begin position="377"/>
        <end position="399"/>
    </location>
</feature>